<name>A0ABW5SB70_9FLAO</name>
<proteinExistence type="predicted"/>
<protein>
    <submittedName>
        <fullName evidence="1">Uncharacterized protein</fullName>
    </submittedName>
</protein>
<gene>
    <name evidence="1" type="ORF">ACFSQ0_03240</name>
</gene>
<dbReference type="Proteomes" id="UP001597357">
    <property type="component" value="Unassembled WGS sequence"/>
</dbReference>
<evidence type="ECO:0000313" key="2">
    <source>
        <dbReference type="Proteomes" id="UP001597357"/>
    </source>
</evidence>
<keyword evidence="2" id="KW-1185">Reference proteome</keyword>
<accession>A0ABW5SB70</accession>
<comment type="caution">
    <text evidence="1">The sequence shown here is derived from an EMBL/GenBank/DDBJ whole genome shotgun (WGS) entry which is preliminary data.</text>
</comment>
<dbReference type="EMBL" id="JBHULZ010000023">
    <property type="protein sequence ID" value="MFD2696993.1"/>
    <property type="molecule type" value="Genomic_DNA"/>
</dbReference>
<reference evidence="2" key="1">
    <citation type="journal article" date="2019" name="Int. J. Syst. Evol. Microbiol.">
        <title>The Global Catalogue of Microorganisms (GCM) 10K type strain sequencing project: providing services to taxonomists for standard genome sequencing and annotation.</title>
        <authorList>
            <consortium name="The Broad Institute Genomics Platform"/>
            <consortium name="The Broad Institute Genome Sequencing Center for Infectious Disease"/>
            <person name="Wu L."/>
            <person name="Ma J."/>
        </authorList>
    </citation>
    <scope>NUCLEOTIDE SEQUENCE [LARGE SCALE GENOMIC DNA]</scope>
    <source>
        <strain evidence="2">KCTC 42255</strain>
    </source>
</reference>
<sequence>MYFYKSISLTEKLAHFSSPLSLCARRCTPLEKTKLSKEKEENKELSNSLIETISSSDLTNIGKDILEIGVDRILADGLLKEIPVINVATGFWKTGIAIRDYRFITKLLHFLNESSRLTLKQREEIINKLEDDKYQSEAGEKLISIIDNLETKSKAKLIGKAICLFGNEIISRDEFWRISFIIEKLPTSDINALKNWKETDLNKVEHTRKHLYMSVGLGWFVLNMSSTGFVWTERLCEIISEHLI</sequence>
<evidence type="ECO:0000313" key="1">
    <source>
        <dbReference type="EMBL" id="MFD2696993.1"/>
    </source>
</evidence>
<organism evidence="1 2">
    <name type="scientific">Mesonia sediminis</name>
    <dbReference type="NCBI Taxonomy" id="1703946"/>
    <lineage>
        <taxon>Bacteria</taxon>
        <taxon>Pseudomonadati</taxon>
        <taxon>Bacteroidota</taxon>
        <taxon>Flavobacteriia</taxon>
        <taxon>Flavobacteriales</taxon>
        <taxon>Flavobacteriaceae</taxon>
        <taxon>Mesonia</taxon>
    </lineage>
</organism>